<dbReference type="AlphaFoldDB" id="A0A918EPJ8"/>
<feature type="compositionally biased region" description="Basic and acidic residues" evidence="1">
    <location>
        <begin position="54"/>
        <end position="64"/>
    </location>
</feature>
<protein>
    <submittedName>
        <fullName evidence="2">Uncharacterized protein</fullName>
    </submittedName>
</protein>
<evidence type="ECO:0000313" key="3">
    <source>
        <dbReference type="Proteomes" id="UP000654123"/>
    </source>
</evidence>
<evidence type="ECO:0000313" key="2">
    <source>
        <dbReference type="EMBL" id="GGQ33710.1"/>
    </source>
</evidence>
<dbReference type="Proteomes" id="UP000654123">
    <property type="component" value="Unassembled WGS sequence"/>
</dbReference>
<reference evidence="2" key="1">
    <citation type="journal article" date="2014" name="Int. J. Syst. Evol. Microbiol.">
        <title>Complete genome sequence of Corynebacterium casei LMG S-19264T (=DSM 44701T), isolated from a smear-ripened cheese.</title>
        <authorList>
            <consortium name="US DOE Joint Genome Institute (JGI-PGF)"/>
            <person name="Walter F."/>
            <person name="Albersmeier A."/>
            <person name="Kalinowski J."/>
            <person name="Ruckert C."/>
        </authorList>
    </citation>
    <scope>NUCLEOTIDE SEQUENCE</scope>
    <source>
        <strain evidence="2">JCM 4335</strain>
    </source>
</reference>
<sequence length="64" mass="6945">MQTTPHRSDLQEKADQRHVPPGGSSGRTFFTGARRAGSGAAPDANVIALRQHAHHDPNDTNKHH</sequence>
<evidence type="ECO:0000256" key="1">
    <source>
        <dbReference type="SAM" id="MobiDB-lite"/>
    </source>
</evidence>
<dbReference type="EMBL" id="BMSV01000022">
    <property type="protein sequence ID" value="GGQ33710.1"/>
    <property type="molecule type" value="Genomic_DNA"/>
</dbReference>
<keyword evidence="3" id="KW-1185">Reference proteome</keyword>
<name>A0A918EPJ8_9ACTN</name>
<comment type="caution">
    <text evidence="2">The sequence shown here is derived from an EMBL/GenBank/DDBJ whole genome shotgun (WGS) entry which is preliminary data.</text>
</comment>
<feature type="compositionally biased region" description="Basic and acidic residues" evidence="1">
    <location>
        <begin position="1"/>
        <end position="18"/>
    </location>
</feature>
<gene>
    <name evidence="2" type="ORF">GCM10010249_60260</name>
</gene>
<reference evidence="2" key="2">
    <citation type="submission" date="2020-09" db="EMBL/GenBank/DDBJ databases">
        <authorList>
            <person name="Sun Q."/>
            <person name="Ohkuma M."/>
        </authorList>
    </citation>
    <scope>NUCLEOTIDE SEQUENCE</scope>
    <source>
        <strain evidence="2">JCM 4335</strain>
    </source>
</reference>
<feature type="region of interest" description="Disordered" evidence="1">
    <location>
        <begin position="1"/>
        <end position="64"/>
    </location>
</feature>
<organism evidence="2 3">
    <name type="scientific">Streptomyces roseolilacinus</name>
    <dbReference type="NCBI Taxonomy" id="66904"/>
    <lineage>
        <taxon>Bacteria</taxon>
        <taxon>Bacillati</taxon>
        <taxon>Actinomycetota</taxon>
        <taxon>Actinomycetes</taxon>
        <taxon>Kitasatosporales</taxon>
        <taxon>Streptomycetaceae</taxon>
        <taxon>Streptomyces</taxon>
    </lineage>
</organism>
<proteinExistence type="predicted"/>
<accession>A0A918EPJ8</accession>